<dbReference type="AlphaFoldDB" id="A0A5E4B088"/>
<reference evidence="8" key="1">
    <citation type="submission" date="2019-04" db="EMBL/GenBank/DDBJ databases">
        <authorList>
            <person name="Alioto T."/>
            <person name="Alioto T."/>
        </authorList>
    </citation>
    <scope>NUCLEOTIDE SEQUENCE [LARGE SCALE GENOMIC DNA]</scope>
</reference>
<evidence type="ECO:0000256" key="6">
    <source>
        <dbReference type="PROSITE-ProRule" id="PRU00104"/>
    </source>
</evidence>
<comment type="caution">
    <text evidence="8">The sequence shown here is derived from an EMBL/GenBank/DDBJ whole genome shotgun (WGS) entry which is preliminary data.</text>
</comment>
<gene>
    <name evidence="8" type="ORF">MONAX_5E034786</name>
</gene>
<evidence type="ECO:0000256" key="5">
    <source>
        <dbReference type="ARBA" id="ARBA00022786"/>
    </source>
</evidence>
<dbReference type="SMART" id="SM00119">
    <property type="entry name" value="HECTc"/>
    <property type="match status" value="1"/>
</dbReference>
<dbReference type="GO" id="GO:0061630">
    <property type="term" value="F:ubiquitin protein ligase activity"/>
    <property type="evidence" value="ECO:0007669"/>
    <property type="project" value="UniProtKB-EC"/>
</dbReference>
<feature type="domain" description="HECT" evidence="7">
    <location>
        <begin position="1"/>
        <end position="120"/>
    </location>
</feature>
<comment type="catalytic activity">
    <reaction evidence="1">
        <text>S-ubiquitinyl-[E2 ubiquitin-conjugating enzyme]-L-cysteine + [acceptor protein]-L-lysine = [E2 ubiquitin-conjugating enzyme]-L-cysteine + N(6)-ubiquitinyl-[acceptor protein]-L-lysine.</text>
        <dbReference type="EC" id="2.3.2.26"/>
    </reaction>
</comment>
<accession>A0A5E4B088</accession>
<dbReference type="PANTHER" id="PTHR11254">
    <property type="entry name" value="HECT DOMAIN UBIQUITIN-PROTEIN LIGASE"/>
    <property type="match status" value="1"/>
</dbReference>
<dbReference type="PROSITE" id="PS50237">
    <property type="entry name" value="HECT"/>
    <property type="match status" value="1"/>
</dbReference>
<dbReference type="GO" id="GO:0000209">
    <property type="term" value="P:protein polyubiquitination"/>
    <property type="evidence" value="ECO:0007669"/>
    <property type="project" value="TreeGrafter"/>
</dbReference>
<keyword evidence="4" id="KW-0808">Transferase</keyword>
<dbReference type="Proteomes" id="UP000335636">
    <property type="component" value="Unassembled WGS sequence"/>
</dbReference>
<evidence type="ECO:0000259" key="7">
    <source>
        <dbReference type="PROSITE" id="PS50237"/>
    </source>
</evidence>
<dbReference type="GO" id="GO:0005829">
    <property type="term" value="C:cytosol"/>
    <property type="evidence" value="ECO:0007669"/>
    <property type="project" value="TreeGrafter"/>
</dbReference>
<dbReference type="InterPro" id="IPR000569">
    <property type="entry name" value="HECT_dom"/>
</dbReference>
<dbReference type="Gene3D" id="3.30.2410.10">
    <property type="entry name" value="Hect, E3 ligase catalytic domain"/>
    <property type="match status" value="1"/>
</dbReference>
<evidence type="ECO:0000256" key="2">
    <source>
        <dbReference type="ARBA" id="ARBA00004906"/>
    </source>
</evidence>
<dbReference type="InterPro" id="IPR035983">
    <property type="entry name" value="Hect_E3_ubiquitin_ligase"/>
</dbReference>
<evidence type="ECO:0000313" key="8">
    <source>
        <dbReference type="EMBL" id="VTJ62466.1"/>
    </source>
</evidence>
<dbReference type="GO" id="GO:0043066">
    <property type="term" value="P:negative regulation of apoptotic process"/>
    <property type="evidence" value="ECO:0007669"/>
    <property type="project" value="TreeGrafter"/>
</dbReference>
<dbReference type="EMBL" id="CABDUW010000201">
    <property type="protein sequence ID" value="VTJ62466.1"/>
    <property type="molecule type" value="Genomic_DNA"/>
</dbReference>
<dbReference type="Pfam" id="PF00632">
    <property type="entry name" value="HECT"/>
    <property type="match status" value="1"/>
</dbReference>
<dbReference type="SUPFAM" id="SSF56204">
    <property type="entry name" value="Hect, E3 ligase catalytic domain"/>
    <property type="match status" value="1"/>
</dbReference>
<evidence type="ECO:0000256" key="4">
    <source>
        <dbReference type="ARBA" id="ARBA00022679"/>
    </source>
</evidence>
<keyword evidence="9" id="KW-1185">Reference proteome</keyword>
<evidence type="ECO:0000313" key="9">
    <source>
        <dbReference type="Proteomes" id="UP000335636"/>
    </source>
</evidence>
<evidence type="ECO:0000256" key="1">
    <source>
        <dbReference type="ARBA" id="ARBA00000885"/>
    </source>
</evidence>
<feature type="active site" description="Glycyl thioester intermediate" evidence="6">
    <location>
        <position position="87"/>
    </location>
</feature>
<name>A0A5E4B088_MARMO</name>
<dbReference type="InterPro" id="IPR050409">
    <property type="entry name" value="E3_ubiq-protein_ligase"/>
</dbReference>
<dbReference type="PANTHER" id="PTHR11254:SF340">
    <property type="entry name" value="APOPTOSIS-RESISTANT E3 UBIQUITIN PROTEIN LIGASE 1"/>
    <property type="match status" value="1"/>
</dbReference>
<organism evidence="8 9">
    <name type="scientific">Marmota monax</name>
    <name type="common">Woodchuck</name>
    <dbReference type="NCBI Taxonomy" id="9995"/>
    <lineage>
        <taxon>Eukaryota</taxon>
        <taxon>Metazoa</taxon>
        <taxon>Chordata</taxon>
        <taxon>Craniata</taxon>
        <taxon>Vertebrata</taxon>
        <taxon>Euteleostomi</taxon>
        <taxon>Mammalia</taxon>
        <taxon>Eutheria</taxon>
        <taxon>Euarchontoglires</taxon>
        <taxon>Glires</taxon>
        <taxon>Rodentia</taxon>
        <taxon>Sciuromorpha</taxon>
        <taxon>Sciuridae</taxon>
        <taxon>Xerinae</taxon>
        <taxon>Marmotini</taxon>
        <taxon>Marmota</taxon>
    </lineage>
</organism>
<evidence type="ECO:0000256" key="3">
    <source>
        <dbReference type="ARBA" id="ARBA00012485"/>
    </source>
</evidence>
<sequence>MCGTGDISVSDFKAHAVVVGGSWHFREKVMKWFWTVVSSLTQEELARLLQFTTGSSQLPPGGFAALCPSFQIIAAPTHSTLPTAHTCFNQLCLPTYDSYEEVHKMLQLAISEGCEGFGML</sequence>
<comment type="pathway">
    <text evidence="2">Protein modification; protein ubiquitination.</text>
</comment>
<dbReference type="EC" id="2.3.2.26" evidence="3"/>
<dbReference type="GO" id="GO:0006511">
    <property type="term" value="P:ubiquitin-dependent protein catabolic process"/>
    <property type="evidence" value="ECO:0007669"/>
    <property type="project" value="TreeGrafter"/>
</dbReference>
<dbReference type="FunFam" id="3.30.2410.10:FF:000013">
    <property type="entry name" value="Apoptosis-resistant E3 ubiquitin protein ligase 1"/>
    <property type="match status" value="1"/>
</dbReference>
<protein>
    <recommendedName>
        <fullName evidence="3">HECT-type E3 ubiquitin transferase</fullName>
        <ecNumber evidence="3">2.3.2.26</ecNumber>
    </recommendedName>
</protein>
<keyword evidence="5 6" id="KW-0833">Ubl conjugation pathway</keyword>
<proteinExistence type="predicted"/>